<evidence type="ECO:0000256" key="2">
    <source>
        <dbReference type="ARBA" id="ARBA00006402"/>
    </source>
</evidence>
<dbReference type="Proteomes" id="UP000595917">
    <property type="component" value="Chromosome"/>
</dbReference>
<evidence type="ECO:0000256" key="11">
    <source>
        <dbReference type="ARBA" id="ARBA00068150"/>
    </source>
</evidence>
<evidence type="ECO:0000256" key="5">
    <source>
        <dbReference type="ARBA" id="ARBA00022679"/>
    </source>
</evidence>
<dbReference type="InterPro" id="IPR004358">
    <property type="entry name" value="Sig_transdc_His_kin-like_C"/>
</dbReference>
<dbReference type="Pfam" id="PF00512">
    <property type="entry name" value="HisKA"/>
    <property type="match status" value="1"/>
</dbReference>
<feature type="modified residue" description="4-aspartylphosphate" evidence="12">
    <location>
        <position position="907"/>
    </location>
</feature>
<accession>A0A7T8BBA1</accession>
<dbReference type="SUPFAM" id="SSF55781">
    <property type="entry name" value="GAF domain-like"/>
    <property type="match status" value="1"/>
</dbReference>
<dbReference type="SMART" id="SM00065">
    <property type="entry name" value="GAF"/>
    <property type="match status" value="1"/>
</dbReference>
<dbReference type="SUPFAM" id="SSF55874">
    <property type="entry name" value="ATPase domain of HSP90 chaperone/DNA topoisomerase II/histidine kinase"/>
    <property type="match status" value="1"/>
</dbReference>
<dbReference type="PROSITE" id="PS50109">
    <property type="entry name" value="HIS_KIN"/>
    <property type="match status" value="1"/>
</dbReference>
<dbReference type="SMART" id="SM00086">
    <property type="entry name" value="PAC"/>
    <property type="match status" value="1"/>
</dbReference>
<dbReference type="NCBIfam" id="TIGR00229">
    <property type="entry name" value="sensory_box"/>
    <property type="match status" value="1"/>
</dbReference>
<dbReference type="KEGG" id="bhc:JFL75_04520"/>
<proteinExistence type="inferred from homology"/>
<evidence type="ECO:0000259" key="14">
    <source>
        <dbReference type="PROSITE" id="PS50109"/>
    </source>
</evidence>
<keyword evidence="19" id="KW-1185">Reference proteome</keyword>
<dbReference type="SMART" id="SM00388">
    <property type="entry name" value="HisKA"/>
    <property type="match status" value="1"/>
</dbReference>
<feature type="domain" description="Histidine kinase" evidence="14">
    <location>
        <begin position="475"/>
        <end position="696"/>
    </location>
</feature>
<dbReference type="Pfam" id="PF01590">
    <property type="entry name" value="GAF"/>
    <property type="match status" value="1"/>
</dbReference>
<dbReference type="Gene3D" id="3.30.450.40">
    <property type="match status" value="1"/>
</dbReference>
<feature type="domain" description="Phytochrome chromophore attachment site" evidence="13">
    <location>
        <begin position="153"/>
        <end position="300"/>
    </location>
</feature>
<comment type="subunit">
    <text evidence="10">At low DSF concentrations, interacts with RpfF.</text>
</comment>
<dbReference type="Pfam" id="PF00072">
    <property type="entry name" value="Response_reg"/>
    <property type="match status" value="1"/>
</dbReference>
<dbReference type="AlphaFoldDB" id="A0A7T8BBA1"/>
<evidence type="ECO:0000259" key="17">
    <source>
        <dbReference type="PROSITE" id="PS50113"/>
    </source>
</evidence>
<evidence type="ECO:0000313" key="18">
    <source>
        <dbReference type="EMBL" id="QQO10191.1"/>
    </source>
</evidence>
<evidence type="ECO:0000256" key="3">
    <source>
        <dbReference type="ARBA" id="ARBA00012438"/>
    </source>
</evidence>
<keyword evidence="4 12" id="KW-0597">Phosphoprotein</keyword>
<comment type="similarity">
    <text evidence="2">In the N-terminal section; belongs to the phytochrome family.</text>
</comment>
<dbReference type="InterPro" id="IPR001610">
    <property type="entry name" value="PAC"/>
</dbReference>
<dbReference type="CDD" id="cd16922">
    <property type="entry name" value="HATPase_EvgS-ArcB-TorS-like"/>
    <property type="match status" value="1"/>
</dbReference>
<dbReference type="InterPro" id="IPR003018">
    <property type="entry name" value="GAF"/>
</dbReference>
<dbReference type="InterPro" id="IPR036890">
    <property type="entry name" value="HATPase_C_sf"/>
</dbReference>
<dbReference type="CDD" id="cd00082">
    <property type="entry name" value="HisKA"/>
    <property type="match status" value="1"/>
</dbReference>
<dbReference type="PROSITE" id="PS50113">
    <property type="entry name" value="PAC"/>
    <property type="match status" value="1"/>
</dbReference>
<protein>
    <recommendedName>
        <fullName evidence="11">Sensory/regulatory protein RpfC</fullName>
        <ecNumber evidence="3">2.7.13.3</ecNumber>
    </recommendedName>
</protein>
<evidence type="ECO:0000256" key="8">
    <source>
        <dbReference type="ARBA" id="ARBA00022840"/>
    </source>
</evidence>
<dbReference type="InterPro" id="IPR000700">
    <property type="entry name" value="PAS-assoc_C"/>
</dbReference>
<keyword evidence="6" id="KW-0547">Nucleotide-binding</keyword>
<dbReference type="GO" id="GO:0000155">
    <property type="term" value="F:phosphorelay sensor kinase activity"/>
    <property type="evidence" value="ECO:0007669"/>
    <property type="project" value="InterPro"/>
</dbReference>
<comment type="catalytic activity">
    <reaction evidence="1">
        <text>ATP + protein L-histidine = ADP + protein N-phospho-L-histidine.</text>
        <dbReference type="EC" id="2.7.13.3"/>
    </reaction>
</comment>
<dbReference type="InterPro" id="IPR000014">
    <property type="entry name" value="PAS"/>
</dbReference>
<dbReference type="GO" id="GO:0005524">
    <property type="term" value="F:ATP binding"/>
    <property type="evidence" value="ECO:0007669"/>
    <property type="project" value="UniProtKB-KW"/>
</dbReference>
<evidence type="ECO:0000256" key="12">
    <source>
        <dbReference type="PROSITE-ProRule" id="PRU00169"/>
    </source>
</evidence>
<dbReference type="EC" id="2.7.13.3" evidence="3"/>
<feature type="domain" description="Response regulatory" evidence="15">
    <location>
        <begin position="712"/>
        <end position="831"/>
    </location>
</feature>
<dbReference type="PANTHER" id="PTHR45339">
    <property type="entry name" value="HYBRID SIGNAL TRANSDUCTION HISTIDINE KINASE J"/>
    <property type="match status" value="1"/>
</dbReference>
<dbReference type="CDD" id="cd17546">
    <property type="entry name" value="REC_hyHK_CKI1_RcsC-like"/>
    <property type="match status" value="1"/>
</dbReference>
<dbReference type="InterPro" id="IPR005467">
    <property type="entry name" value="His_kinase_dom"/>
</dbReference>
<dbReference type="InterPro" id="IPR003661">
    <property type="entry name" value="HisK_dim/P_dom"/>
</dbReference>
<dbReference type="Gene3D" id="1.10.287.130">
    <property type="match status" value="1"/>
</dbReference>
<evidence type="ECO:0000256" key="4">
    <source>
        <dbReference type="ARBA" id="ARBA00022553"/>
    </source>
</evidence>
<comment type="caution">
    <text evidence="12">Lacks conserved residue(s) required for the propagation of feature annotation.</text>
</comment>
<dbReference type="InterPro" id="IPR029016">
    <property type="entry name" value="GAF-like_dom_sf"/>
</dbReference>
<dbReference type="FunFam" id="3.30.565.10:FF:000010">
    <property type="entry name" value="Sensor histidine kinase RcsC"/>
    <property type="match status" value="1"/>
</dbReference>
<keyword evidence="5" id="KW-0808">Transferase</keyword>
<dbReference type="Gene3D" id="3.30.450.20">
    <property type="entry name" value="PAS domain"/>
    <property type="match status" value="1"/>
</dbReference>
<evidence type="ECO:0000259" key="16">
    <source>
        <dbReference type="PROSITE" id="PS50112"/>
    </source>
</evidence>
<dbReference type="Gene3D" id="3.30.565.10">
    <property type="entry name" value="Histidine kinase-like ATPase, C-terminal domain"/>
    <property type="match status" value="1"/>
</dbReference>
<reference evidence="18" key="1">
    <citation type="submission" date="2021-01" db="EMBL/GenBank/DDBJ databases">
        <title>Description of Breznakiella homolactica.</title>
        <authorList>
            <person name="Song Y."/>
            <person name="Brune A."/>
        </authorList>
    </citation>
    <scope>NUCLEOTIDE SEQUENCE</scope>
    <source>
        <strain evidence="18">RmG30</strain>
    </source>
</reference>
<dbReference type="EMBL" id="CP067089">
    <property type="protein sequence ID" value="QQO10191.1"/>
    <property type="molecule type" value="Genomic_DNA"/>
</dbReference>
<evidence type="ECO:0000256" key="10">
    <source>
        <dbReference type="ARBA" id="ARBA00064003"/>
    </source>
</evidence>
<dbReference type="RefSeq" id="WP_215627495.1">
    <property type="nucleotide sequence ID" value="NZ_CP067089.2"/>
</dbReference>
<feature type="domain" description="Response regulatory" evidence="15">
    <location>
        <begin position="858"/>
        <end position="974"/>
    </location>
</feature>
<dbReference type="SUPFAM" id="SSF52172">
    <property type="entry name" value="CheY-like"/>
    <property type="match status" value="2"/>
</dbReference>
<dbReference type="InterPro" id="IPR035965">
    <property type="entry name" value="PAS-like_dom_sf"/>
</dbReference>
<evidence type="ECO:0000313" key="19">
    <source>
        <dbReference type="Proteomes" id="UP000595917"/>
    </source>
</evidence>
<dbReference type="InterPro" id="IPR001789">
    <property type="entry name" value="Sig_transdc_resp-reg_receiver"/>
</dbReference>
<dbReference type="SMART" id="SM00448">
    <property type="entry name" value="REC"/>
    <property type="match status" value="1"/>
</dbReference>
<sequence length="980" mass="109321">MNQINLNRVLMELSAQGLALVRIPDFTLLEWNQSFALLCGKEPSAGENFGELGFGRELAAKVLEQYTALSGQGTERDLPWISGTPPAASRQKTIEARIVFADSAAGEALIAMHLPGTLEPSEQHLMEEDLLRRDMLLQSTSKASQLLLSDEEDFDATVNHVLAILGEATGVDRVYVWSIHPSPHPEINPELHTTQLYEWSQGAEPQQDLDICTNRPVSEAIPTWIDTFLSGKCVNNLVRNMPRLEQEQLAPQGIISIMTAPIMFHGELWGFIGFDDCHSEYIWTEPEENILRAAGMLIGTAIHNQRINEALRESQARFKKVEEATGEVIWSLDSREKIDYISDRVTAVLGYSPQELIGTEFKNLLENQNDYFNNRSTVDEPIRRNLEHRFHTKNGRYKWIRTSCQFIFNGDGSVKNAFGTSYDVTDIHEAQENLRRTSEELEQTNSQLAESVYIANSLAEEARRASAAKGDFLANMSHEIRTPMNAIIGLIHLVMRTDLKPSQLEYLEKVDFAAKSLLRIINDILDFSKVEAGKMEIESIPFEVESAVKGTIDLVKHRAEEKNLILDLYLDPAARGRYLGDPLRLSQVLTNLCTNAIKFTVKGTVTIRAAIEGRDDRGVRFMFQVQDTGIGMTKEQMEKLFSPFSQADTSTTRRYGGTGLGLALCKKLVLLMGGDIWCESEPGRGSVFTFTAVFPEAPAADGPAPGSFNDVRVLVSETDTYRRETLCDLIYSLGCRRIEAADSSGKALELLRQGDGLPEKRFDLLVVSADPGDMEIDGLVGAIREGRENPPRIIIIRDPGDDRALPQGDTIFTLESAVSQSSLYETIIRAFGNSLSFSSQAAEQQREMDLVKEFAGSRILLVEDNEINQMVAEELLRQGGMDVTIAENGKTALELLDTREFDLVLMDIQMPEMDGLTATKLIRKNERFKNLPIIAMTAHAMSDDREKSLSAGMDDHITKPIDSLELFRCLAVWLKKTGSS</sequence>
<evidence type="ECO:0000256" key="7">
    <source>
        <dbReference type="ARBA" id="ARBA00022777"/>
    </source>
</evidence>
<evidence type="ECO:0000256" key="6">
    <source>
        <dbReference type="ARBA" id="ARBA00022741"/>
    </source>
</evidence>
<feature type="domain" description="PAC" evidence="17">
    <location>
        <begin position="384"/>
        <end position="436"/>
    </location>
</feature>
<dbReference type="SMART" id="SM00091">
    <property type="entry name" value="PAS"/>
    <property type="match status" value="2"/>
</dbReference>
<keyword evidence="7" id="KW-0418">Kinase</keyword>
<keyword evidence="9" id="KW-0902">Two-component regulatory system</keyword>
<evidence type="ECO:0000256" key="1">
    <source>
        <dbReference type="ARBA" id="ARBA00000085"/>
    </source>
</evidence>
<dbReference type="PROSITE" id="PS50046">
    <property type="entry name" value="PHYTOCHROME_2"/>
    <property type="match status" value="1"/>
</dbReference>
<gene>
    <name evidence="18" type="ORF">JFL75_04520</name>
</gene>
<evidence type="ECO:0000259" key="13">
    <source>
        <dbReference type="PROSITE" id="PS50046"/>
    </source>
</evidence>
<evidence type="ECO:0000259" key="15">
    <source>
        <dbReference type="PROSITE" id="PS50110"/>
    </source>
</evidence>
<dbReference type="Pfam" id="PF02518">
    <property type="entry name" value="HATPase_c"/>
    <property type="match status" value="1"/>
</dbReference>
<dbReference type="PRINTS" id="PR00344">
    <property type="entry name" value="BCTRLSENSOR"/>
</dbReference>
<name>A0A7T8BBA1_9SPIR</name>
<dbReference type="FunFam" id="1.10.287.130:FF:000002">
    <property type="entry name" value="Two-component osmosensing histidine kinase"/>
    <property type="match status" value="1"/>
</dbReference>
<dbReference type="Gene3D" id="3.40.50.2300">
    <property type="match status" value="1"/>
</dbReference>
<feature type="domain" description="PAS" evidence="16">
    <location>
        <begin position="314"/>
        <end position="385"/>
    </location>
</feature>
<dbReference type="SMART" id="SM00387">
    <property type="entry name" value="HATPase_c"/>
    <property type="match status" value="1"/>
</dbReference>
<dbReference type="InterPro" id="IPR011006">
    <property type="entry name" value="CheY-like_superfamily"/>
</dbReference>
<dbReference type="InterPro" id="IPR013655">
    <property type="entry name" value="PAS_fold_3"/>
</dbReference>
<dbReference type="PROSITE" id="PS50112">
    <property type="entry name" value="PAS"/>
    <property type="match status" value="1"/>
</dbReference>
<dbReference type="SUPFAM" id="SSF55785">
    <property type="entry name" value="PYP-like sensor domain (PAS domain)"/>
    <property type="match status" value="1"/>
</dbReference>
<dbReference type="InterPro" id="IPR003594">
    <property type="entry name" value="HATPase_dom"/>
</dbReference>
<dbReference type="InterPro" id="IPR036097">
    <property type="entry name" value="HisK_dim/P_sf"/>
</dbReference>
<dbReference type="Pfam" id="PF08447">
    <property type="entry name" value="PAS_3"/>
    <property type="match status" value="1"/>
</dbReference>
<dbReference type="SUPFAM" id="SSF47384">
    <property type="entry name" value="Homodimeric domain of signal transducing histidine kinase"/>
    <property type="match status" value="1"/>
</dbReference>
<dbReference type="PROSITE" id="PS50110">
    <property type="entry name" value="RESPONSE_REGULATORY"/>
    <property type="match status" value="2"/>
</dbReference>
<dbReference type="CDD" id="cd00130">
    <property type="entry name" value="PAS"/>
    <property type="match status" value="1"/>
</dbReference>
<organism evidence="18 19">
    <name type="scientific">Breznakiella homolactica</name>
    <dbReference type="NCBI Taxonomy" id="2798577"/>
    <lineage>
        <taxon>Bacteria</taxon>
        <taxon>Pseudomonadati</taxon>
        <taxon>Spirochaetota</taxon>
        <taxon>Spirochaetia</taxon>
        <taxon>Spirochaetales</taxon>
        <taxon>Breznakiellaceae</taxon>
        <taxon>Breznakiella</taxon>
    </lineage>
</organism>
<dbReference type="InterPro" id="IPR016132">
    <property type="entry name" value="Phyto_chromo_attachment"/>
</dbReference>
<evidence type="ECO:0000256" key="9">
    <source>
        <dbReference type="ARBA" id="ARBA00023012"/>
    </source>
</evidence>
<keyword evidence="8" id="KW-0067">ATP-binding</keyword>
<dbReference type="PANTHER" id="PTHR45339:SF1">
    <property type="entry name" value="HYBRID SIGNAL TRANSDUCTION HISTIDINE KINASE J"/>
    <property type="match status" value="1"/>
</dbReference>